<proteinExistence type="inferred from homology"/>
<feature type="transmembrane region" description="Helical" evidence="6">
    <location>
        <begin position="166"/>
        <end position="190"/>
    </location>
</feature>
<dbReference type="InterPro" id="IPR002549">
    <property type="entry name" value="AI-2E-like"/>
</dbReference>
<keyword evidence="3 6" id="KW-0812">Transmembrane</keyword>
<evidence type="ECO:0000256" key="4">
    <source>
        <dbReference type="ARBA" id="ARBA00022989"/>
    </source>
</evidence>
<dbReference type="AlphaFoldDB" id="A0A4V1RVH0"/>
<keyword evidence="5 6" id="KW-0472">Membrane</keyword>
<evidence type="ECO:0000256" key="1">
    <source>
        <dbReference type="ARBA" id="ARBA00004141"/>
    </source>
</evidence>
<feature type="transmembrane region" description="Helical" evidence="6">
    <location>
        <begin position="277"/>
        <end position="296"/>
    </location>
</feature>
<feature type="transmembrane region" description="Helical" evidence="6">
    <location>
        <begin position="316"/>
        <end position="341"/>
    </location>
</feature>
<dbReference type="PANTHER" id="PTHR21716:SF62">
    <property type="entry name" value="TRANSPORT PROTEIN YDBI-RELATED"/>
    <property type="match status" value="1"/>
</dbReference>
<accession>A0A4V1RVH0</accession>
<comment type="subcellular location">
    <subcellularLocation>
        <location evidence="1">Membrane</location>
        <topology evidence="1">Multi-pass membrane protein</topology>
    </subcellularLocation>
</comment>
<keyword evidence="4 6" id="KW-1133">Transmembrane helix</keyword>
<dbReference type="Pfam" id="PF01594">
    <property type="entry name" value="AI-2E_transport"/>
    <property type="match status" value="1"/>
</dbReference>
<reference evidence="7 8" key="1">
    <citation type="submission" date="2019-01" db="EMBL/GenBank/DDBJ databases">
        <title>Spirosoma flava sp. nov., a propanil-degrading bacterium isolated from herbicide-contaminated soil.</title>
        <authorList>
            <person name="Zhang L."/>
            <person name="Jiang J.-D."/>
        </authorList>
    </citation>
    <scope>NUCLEOTIDE SEQUENCE [LARGE SCALE GENOMIC DNA]</scope>
    <source>
        <strain evidence="7 8">TY50</strain>
    </source>
</reference>
<comment type="caution">
    <text evidence="7">The sequence shown here is derived from an EMBL/GenBank/DDBJ whole genome shotgun (WGS) entry which is preliminary data.</text>
</comment>
<feature type="transmembrane region" description="Helical" evidence="6">
    <location>
        <begin position="242"/>
        <end position="270"/>
    </location>
</feature>
<name>A0A4V1RVH0_9BACT</name>
<dbReference type="Proteomes" id="UP000290407">
    <property type="component" value="Unassembled WGS sequence"/>
</dbReference>
<dbReference type="GO" id="GO:0055085">
    <property type="term" value="P:transmembrane transport"/>
    <property type="evidence" value="ECO:0007669"/>
    <property type="project" value="TreeGrafter"/>
</dbReference>
<evidence type="ECO:0000256" key="2">
    <source>
        <dbReference type="ARBA" id="ARBA00009773"/>
    </source>
</evidence>
<evidence type="ECO:0000313" key="7">
    <source>
        <dbReference type="EMBL" id="RYC66738.1"/>
    </source>
</evidence>
<feature type="transmembrane region" description="Helical" evidence="6">
    <location>
        <begin position="74"/>
        <end position="93"/>
    </location>
</feature>
<sequence length="357" mass="38191">MMDQSQLPPSQSDFVRRVCIAVGITLLFIGIVWLLGAAFDILLLLLAGVLVAVPMRAAARWVSRKTRWPEGRSLLVVGLVLVGTLVGIGTLVAPQIGAQAQELQKELPNVLQNARRQLEQTSWGRQLVDQIPQSPDKILEGGGGGRRLAGRVFGVVSGTINTFTDLYVVFFLALFLMAEPKLYVNGLVSLVPPAGRQRARHILARIDADLLGWLLGTLCSMAIVGILSYVGLSLLGVPLAGILALFAALITFIPNLGPVLALIPALLFALLDGPQQALYVLGLYVAIQFVESNLVTPLIQKKLNDIPPALLLTAQLIIGAFAGTLGLIMAAPLLVIGMVLVKTLYVQYSLDDTSVEV</sequence>
<evidence type="ECO:0000313" key="8">
    <source>
        <dbReference type="Proteomes" id="UP000290407"/>
    </source>
</evidence>
<dbReference type="EMBL" id="SBLB01000012">
    <property type="protein sequence ID" value="RYC66738.1"/>
    <property type="molecule type" value="Genomic_DNA"/>
</dbReference>
<gene>
    <name evidence="7" type="ORF">EQG79_28295</name>
</gene>
<keyword evidence="8" id="KW-1185">Reference proteome</keyword>
<protein>
    <submittedName>
        <fullName evidence="7">AI-2E family transporter</fullName>
    </submittedName>
</protein>
<feature type="transmembrane region" description="Helical" evidence="6">
    <location>
        <begin position="20"/>
        <end position="53"/>
    </location>
</feature>
<comment type="similarity">
    <text evidence="2">Belongs to the autoinducer-2 exporter (AI-2E) (TC 2.A.86) family.</text>
</comment>
<organism evidence="7 8">
    <name type="scientific">Spirosoma sordidisoli</name>
    <dbReference type="NCBI Taxonomy" id="2502893"/>
    <lineage>
        <taxon>Bacteria</taxon>
        <taxon>Pseudomonadati</taxon>
        <taxon>Bacteroidota</taxon>
        <taxon>Cytophagia</taxon>
        <taxon>Cytophagales</taxon>
        <taxon>Cytophagaceae</taxon>
        <taxon>Spirosoma</taxon>
    </lineage>
</organism>
<evidence type="ECO:0000256" key="6">
    <source>
        <dbReference type="SAM" id="Phobius"/>
    </source>
</evidence>
<feature type="transmembrane region" description="Helical" evidence="6">
    <location>
        <begin position="210"/>
        <end position="230"/>
    </location>
</feature>
<evidence type="ECO:0000256" key="5">
    <source>
        <dbReference type="ARBA" id="ARBA00023136"/>
    </source>
</evidence>
<dbReference type="GO" id="GO:0016020">
    <property type="term" value="C:membrane"/>
    <property type="evidence" value="ECO:0007669"/>
    <property type="project" value="UniProtKB-SubCell"/>
</dbReference>
<dbReference type="RefSeq" id="WP_129606202.1">
    <property type="nucleotide sequence ID" value="NZ_SBLB01000012.1"/>
</dbReference>
<evidence type="ECO:0000256" key="3">
    <source>
        <dbReference type="ARBA" id="ARBA00022692"/>
    </source>
</evidence>
<dbReference type="PANTHER" id="PTHR21716">
    <property type="entry name" value="TRANSMEMBRANE PROTEIN"/>
    <property type="match status" value="1"/>
</dbReference>